<reference evidence="2" key="1">
    <citation type="journal article" date="2023" name="Nat. Commun.">
        <title>Diploid and tetraploid genomes of Acorus and the evolution of monocots.</title>
        <authorList>
            <person name="Ma L."/>
            <person name="Liu K.W."/>
            <person name="Li Z."/>
            <person name="Hsiao Y.Y."/>
            <person name="Qi Y."/>
            <person name="Fu T."/>
            <person name="Tang G.D."/>
            <person name="Zhang D."/>
            <person name="Sun W.H."/>
            <person name="Liu D.K."/>
            <person name="Li Y."/>
            <person name="Chen G.Z."/>
            <person name="Liu X.D."/>
            <person name="Liao X.Y."/>
            <person name="Jiang Y.T."/>
            <person name="Yu X."/>
            <person name="Hao Y."/>
            <person name="Huang J."/>
            <person name="Zhao X.W."/>
            <person name="Ke S."/>
            <person name="Chen Y.Y."/>
            <person name="Wu W.L."/>
            <person name="Hsu J.L."/>
            <person name="Lin Y.F."/>
            <person name="Huang M.D."/>
            <person name="Li C.Y."/>
            <person name="Huang L."/>
            <person name="Wang Z.W."/>
            <person name="Zhao X."/>
            <person name="Zhong W.Y."/>
            <person name="Peng D.H."/>
            <person name="Ahmad S."/>
            <person name="Lan S."/>
            <person name="Zhang J.S."/>
            <person name="Tsai W.C."/>
            <person name="Van de Peer Y."/>
            <person name="Liu Z.J."/>
        </authorList>
    </citation>
    <scope>NUCLEOTIDE SEQUENCE</scope>
    <source>
        <strain evidence="2">SCP</strain>
    </source>
</reference>
<evidence type="ECO:0000256" key="1">
    <source>
        <dbReference type="SAM" id="MobiDB-lite"/>
    </source>
</evidence>
<reference evidence="2" key="2">
    <citation type="submission" date="2023-06" db="EMBL/GenBank/DDBJ databases">
        <authorList>
            <person name="Ma L."/>
            <person name="Liu K.-W."/>
            <person name="Li Z."/>
            <person name="Hsiao Y.-Y."/>
            <person name="Qi Y."/>
            <person name="Fu T."/>
            <person name="Tang G."/>
            <person name="Zhang D."/>
            <person name="Sun W.-H."/>
            <person name="Liu D.-K."/>
            <person name="Li Y."/>
            <person name="Chen G.-Z."/>
            <person name="Liu X.-D."/>
            <person name="Liao X.-Y."/>
            <person name="Jiang Y.-T."/>
            <person name="Yu X."/>
            <person name="Hao Y."/>
            <person name="Huang J."/>
            <person name="Zhao X.-W."/>
            <person name="Ke S."/>
            <person name="Chen Y.-Y."/>
            <person name="Wu W.-L."/>
            <person name="Hsu J.-L."/>
            <person name="Lin Y.-F."/>
            <person name="Huang M.-D."/>
            <person name="Li C.-Y."/>
            <person name="Huang L."/>
            <person name="Wang Z.-W."/>
            <person name="Zhao X."/>
            <person name="Zhong W.-Y."/>
            <person name="Peng D.-H."/>
            <person name="Ahmad S."/>
            <person name="Lan S."/>
            <person name="Zhang J.-S."/>
            <person name="Tsai W.-C."/>
            <person name="Van De Peer Y."/>
            <person name="Liu Z.-J."/>
        </authorList>
    </citation>
    <scope>NUCLEOTIDE SEQUENCE</scope>
    <source>
        <strain evidence="2">SCP</strain>
        <tissue evidence="2">Leaves</tissue>
    </source>
</reference>
<dbReference type="PANTHER" id="PTHR35694:SF1">
    <property type="entry name" value="DENEDDYLASE"/>
    <property type="match status" value="1"/>
</dbReference>
<accession>A0AAV9AXG6</accession>
<dbReference type="PANTHER" id="PTHR35694">
    <property type="entry name" value="DENEDDYLASE"/>
    <property type="match status" value="1"/>
</dbReference>
<evidence type="ECO:0000313" key="2">
    <source>
        <dbReference type="EMBL" id="KAK1268959.1"/>
    </source>
</evidence>
<evidence type="ECO:0000313" key="3">
    <source>
        <dbReference type="Proteomes" id="UP001179952"/>
    </source>
</evidence>
<keyword evidence="3" id="KW-1185">Reference proteome</keyword>
<feature type="region of interest" description="Disordered" evidence="1">
    <location>
        <begin position="518"/>
        <end position="538"/>
    </location>
</feature>
<dbReference type="Proteomes" id="UP001179952">
    <property type="component" value="Unassembled WGS sequence"/>
</dbReference>
<sequence>MAAVQSSGLQSLHLPLLIFSTTPSRTPTSVSLRSIARPPSLRRRRRLPPSRALRASAKADDDILRSVVESGGGGRERGFLPAVRTYENDLARLLLVGDVTADQAVTAAAADGGEAAGEHVASGLPTMVVETVFPGSNADERSTVSTRLFLPANKVKEKASKLRSRLSADVLSSTSSKNILAMTFRQVVLRQLWSFDLTVFHVGTERDMGDLSNTREVPVFFTVISSDRRVLSVLAEAVCACALECAKNDFDASVGVGSPSNIFHWFKKLRRIASKDSSVCIYVISEDEMVRNARNLVEKFRRFKGRFERGEIEVKQGWWQSPNRSRLNKVVGPEIAAWVDEYVPAYRIQLDADKFKDVGLANILDMHYEDYYTIPDKQLSCGLTSEISTLSRFKSSSWITPFVTLFGGGVLLSVAVLAQLCWPNLWKPKLSSLQHHEISVSDSNFSHTQPVEVAELEAMCTSVVKKIKDTLGWLGDIMDDPRIGAWAGELPGHLGVSGINVAEGVNGEATEGFASNVSAHREVSGDATSQSEKNDTGMQMPQDIATYQVVMAIDGRVIGFQPTNRIAVNHWAGNPLAKVLYEGRKLSPGILETSLKIPLPKKIILIELLMSVNPKSRD</sequence>
<name>A0AAV9AXG6_ACOGR</name>
<dbReference type="EMBL" id="JAUJYN010000006">
    <property type="protein sequence ID" value="KAK1268959.1"/>
    <property type="molecule type" value="Genomic_DNA"/>
</dbReference>
<proteinExistence type="predicted"/>
<organism evidence="2 3">
    <name type="scientific">Acorus gramineus</name>
    <name type="common">Dwarf sweet flag</name>
    <dbReference type="NCBI Taxonomy" id="55184"/>
    <lineage>
        <taxon>Eukaryota</taxon>
        <taxon>Viridiplantae</taxon>
        <taxon>Streptophyta</taxon>
        <taxon>Embryophyta</taxon>
        <taxon>Tracheophyta</taxon>
        <taxon>Spermatophyta</taxon>
        <taxon>Magnoliopsida</taxon>
        <taxon>Liliopsida</taxon>
        <taxon>Acoraceae</taxon>
        <taxon>Acorus</taxon>
    </lineage>
</organism>
<comment type="caution">
    <text evidence="2">The sequence shown here is derived from an EMBL/GenBank/DDBJ whole genome shotgun (WGS) entry which is preliminary data.</text>
</comment>
<dbReference type="AlphaFoldDB" id="A0AAV9AXG6"/>
<gene>
    <name evidence="2" type="ORF">QJS04_geneDACA008253</name>
</gene>
<protein>
    <submittedName>
        <fullName evidence="2">Uncharacterized protein</fullName>
    </submittedName>
</protein>
<feature type="compositionally biased region" description="Polar residues" evidence="1">
    <location>
        <begin position="526"/>
        <end position="538"/>
    </location>
</feature>